<reference evidence="2" key="1">
    <citation type="submission" date="2016-07" db="EMBL/GenBank/DDBJ databases">
        <authorList>
            <person name="Bretaudeau A."/>
        </authorList>
    </citation>
    <scope>NUCLEOTIDE SEQUENCE</scope>
    <source>
        <strain evidence="2">Rice</strain>
        <tissue evidence="2">Whole body</tissue>
    </source>
</reference>
<organism evidence="2">
    <name type="scientific">Spodoptera frugiperda</name>
    <name type="common">Fall armyworm</name>
    <dbReference type="NCBI Taxonomy" id="7108"/>
    <lineage>
        <taxon>Eukaryota</taxon>
        <taxon>Metazoa</taxon>
        <taxon>Ecdysozoa</taxon>
        <taxon>Arthropoda</taxon>
        <taxon>Hexapoda</taxon>
        <taxon>Insecta</taxon>
        <taxon>Pterygota</taxon>
        <taxon>Neoptera</taxon>
        <taxon>Endopterygota</taxon>
        <taxon>Lepidoptera</taxon>
        <taxon>Glossata</taxon>
        <taxon>Ditrysia</taxon>
        <taxon>Noctuoidea</taxon>
        <taxon>Noctuidae</taxon>
        <taxon>Amphipyrinae</taxon>
        <taxon>Spodoptera</taxon>
    </lineage>
</organism>
<proteinExistence type="predicted"/>
<protein>
    <submittedName>
        <fullName evidence="2">SFRICE_036152</fullName>
    </submittedName>
</protein>
<feature type="region of interest" description="Disordered" evidence="1">
    <location>
        <begin position="157"/>
        <end position="176"/>
    </location>
</feature>
<accession>A0A2H1W4B5</accession>
<sequence length="176" mass="19375">MTKLKNQTVHIVPTTTKTSRFFIPEGVGRDTHYGTLRAPTEKFSGNRKKPSNTLPDLGIEPETPCSAVALATTQPTRQSFSLVPRESYFILSHNLQPTDATCSNLQHPCTRGLSLLLQLCLNGRSLSSARGTALYNLHSSVPLALLSDRPFRHNCNSRLRPQGSRDKSPNVIPQSP</sequence>
<name>A0A2H1W4B5_SPOFR</name>
<gene>
    <name evidence="2" type="ORF">SFRICE_036152</name>
</gene>
<dbReference type="EMBL" id="ODYU01006256">
    <property type="protein sequence ID" value="SOQ47930.1"/>
    <property type="molecule type" value="Genomic_DNA"/>
</dbReference>
<evidence type="ECO:0000256" key="1">
    <source>
        <dbReference type="SAM" id="MobiDB-lite"/>
    </source>
</evidence>
<dbReference type="AlphaFoldDB" id="A0A2H1W4B5"/>
<feature type="region of interest" description="Disordered" evidence="1">
    <location>
        <begin position="36"/>
        <end position="58"/>
    </location>
</feature>
<evidence type="ECO:0000313" key="2">
    <source>
        <dbReference type="EMBL" id="SOQ47930.1"/>
    </source>
</evidence>